<feature type="domain" description="JmjC" evidence="4">
    <location>
        <begin position="34"/>
        <end position="182"/>
    </location>
</feature>
<dbReference type="PROSITE" id="PS51184">
    <property type="entry name" value="JMJC"/>
    <property type="match status" value="1"/>
</dbReference>
<name>A0A834HXP7_RHYFE</name>
<evidence type="ECO:0000256" key="2">
    <source>
        <dbReference type="ARBA" id="ARBA00047762"/>
    </source>
</evidence>
<dbReference type="Pfam" id="PF02373">
    <property type="entry name" value="JmjC"/>
    <property type="match status" value="1"/>
</dbReference>
<organism evidence="5 6">
    <name type="scientific">Rhynchophorus ferrugineus</name>
    <name type="common">Red palm weevil</name>
    <name type="synonym">Curculio ferrugineus</name>
    <dbReference type="NCBI Taxonomy" id="354439"/>
    <lineage>
        <taxon>Eukaryota</taxon>
        <taxon>Metazoa</taxon>
        <taxon>Ecdysozoa</taxon>
        <taxon>Arthropoda</taxon>
        <taxon>Hexapoda</taxon>
        <taxon>Insecta</taxon>
        <taxon>Pterygota</taxon>
        <taxon>Neoptera</taxon>
        <taxon>Endopterygota</taxon>
        <taxon>Coleoptera</taxon>
        <taxon>Polyphaga</taxon>
        <taxon>Cucujiformia</taxon>
        <taxon>Curculionidae</taxon>
        <taxon>Dryophthorinae</taxon>
        <taxon>Rhynchophorus</taxon>
    </lineage>
</organism>
<evidence type="ECO:0000313" key="6">
    <source>
        <dbReference type="Proteomes" id="UP000625711"/>
    </source>
</evidence>
<reference evidence="5" key="1">
    <citation type="submission" date="2020-08" db="EMBL/GenBank/DDBJ databases">
        <title>Genome sequencing and assembly of the red palm weevil Rhynchophorus ferrugineus.</title>
        <authorList>
            <person name="Dias G.B."/>
            <person name="Bergman C.M."/>
            <person name="Manee M."/>
        </authorList>
    </citation>
    <scope>NUCLEOTIDE SEQUENCE</scope>
    <source>
        <strain evidence="5">AA-2017</strain>
        <tissue evidence="5">Whole larva</tissue>
    </source>
</reference>
<evidence type="ECO:0000256" key="3">
    <source>
        <dbReference type="ARBA" id="ARBA00082904"/>
    </source>
</evidence>
<dbReference type="GO" id="GO:0005634">
    <property type="term" value="C:nucleus"/>
    <property type="evidence" value="ECO:0007669"/>
    <property type="project" value="TreeGrafter"/>
</dbReference>
<dbReference type="Proteomes" id="UP000625711">
    <property type="component" value="Unassembled WGS sequence"/>
</dbReference>
<comment type="caution">
    <text evidence="5">The sequence shown here is derived from an EMBL/GenBank/DDBJ whole genome shotgun (WGS) entry which is preliminary data.</text>
</comment>
<dbReference type="GO" id="GO:0043565">
    <property type="term" value="F:sequence-specific DNA binding"/>
    <property type="evidence" value="ECO:0007669"/>
    <property type="project" value="TreeGrafter"/>
</dbReference>
<dbReference type="GO" id="GO:0045905">
    <property type="term" value="P:positive regulation of translational termination"/>
    <property type="evidence" value="ECO:0007669"/>
    <property type="project" value="TreeGrafter"/>
</dbReference>
<evidence type="ECO:0000313" key="5">
    <source>
        <dbReference type="EMBL" id="KAF7270054.1"/>
    </source>
</evidence>
<dbReference type="SMART" id="SM00558">
    <property type="entry name" value="JmjC"/>
    <property type="match status" value="1"/>
</dbReference>
<comment type="catalytic activity">
    <reaction evidence="2">
        <text>L-lysyl-[protein] + 2-oxoglutarate + O2 = 4-hydroxy-L-lysyl-[protein] + succinate + CO2</text>
        <dbReference type="Rhea" id="RHEA:57156"/>
        <dbReference type="Rhea" id="RHEA-COMP:9752"/>
        <dbReference type="Rhea" id="RHEA-COMP:15084"/>
        <dbReference type="ChEBI" id="CHEBI:15379"/>
        <dbReference type="ChEBI" id="CHEBI:16526"/>
        <dbReference type="ChEBI" id="CHEBI:16810"/>
        <dbReference type="ChEBI" id="CHEBI:29969"/>
        <dbReference type="ChEBI" id="CHEBI:30031"/>
        <dbReference type="ChEBI" id="CHEBI:141495"/>
    </reaction>
</comment>
<evidence type="ECO:0000259" key="4">
    <source>
        <dbReference type="PROSITE" id="PS51184"/>
    </source>
</evidence>
<gene>
    <name evidence="5" type="ORF">GWI33_016959</name>
</gene>
<proteinExistence type="inferred from homology"/>
<dbReference type="PANTHER" id="PTHR12480:SF6">
    <property type="entry name" value="2-OXOGLUTARATE AND IRON-DEPENDENT OXYGENASE JMJD4"/>
    <property type="match status" value="1"/>
</dbReference>
<keyword evidence="6" id="KW-1185">Reference proteome</keyword>
<dbReference type="SUPFAM" id="SSF51197">
    <property type="entry name" value="Clavaminate synthase-like"/>
    <property type="match status" value="1"/>
</dbReference>
<dbReference type="PANTHER" id="PTHR12480">
    <property type="entry name" value="ARGININE DEMETHYLASE AND LYSYL-HYDROXYLASE JMJD"/>
    <property type="match status" value="1"/>
</dbReference>
<evidence type="ECO:0000256" key="1">
    <source>
        <dbReference type="ARBA" id="ARBA00038068"/>
    </source>
</evidence>
<dbReference type="InterPro" id="IPR050910">
    <property type="entry name" value="JMJD6_ArgDemeth/LysHydrox"/>
</dbReference>
<protein>
    <recommendedName>
        <fullName evidence="3">Jumonji domain-containing protein 4</fullName>
    </recommendedName>
</protein>
<dbReference type="GO" id="GO:0016706">
    <property type="term" value="F:2-oxoglutarate-dependent dioxygenase activity"/>
    <property type="evidence" value="ECO:0007669"/>
    <property type="project" value="TreeGrafter"/>
</dbReference>
<comment type="similarity">
    <text evidence="1">Belongs to the JMJD6 family.</text>
</comment>
<dbReference type="EMBL" id="JAACXV010014141">
    <property type="protein sequence ID" value="KAF7270054.1"/>
    <property type="molecule type" value="Genomic_DNA"/>
</dbReference>
<dbReference type="OrthoDB" id="203487at2759"/>
<dbReference type="InterPro" id="IPR003347">
    <property type="entry name" value="JmjC_dom"/>
</dbReference>
<dbReference type="GO" id="GO:0005737">
    <property type="term" value="C:cytoplasm"/>
    <property type="evidence" value="ECO:0007669"/>
    <property type="project" value="TreeGrafter"/>
</dbReference>
<dbReference type="Gene3D" id="2.60.120.650">
    <property type="entry name" value="Cupin"/>
    <property type="match status" value="1"/>
</dbReference>
<accession>A0A834HXP7</accession>
<dbReference type="AlphaFoldDB" id="A0A834HXP7"/>
<sequence length="295" mass="35103">MDIQISSFIIVQKDYWHNKSDNSPIYYLKDWHLKLQCRNSPFYDVPIHFASDWLNEYFLQCLDDDYRFVYMGPKGSWTPLHIDVFSSYSWSVNVYGNKRWVFIPPNKEQNLKDNLNNLIYNIDDISTFKDYIEVMQEPGDAIFVPTGWFHQVWNLQDTISINHNWINGCNIESVWHSLKQTLGNVEREIMDCKDMQNFEEHCQAMLKSLFGMDYYTFYNMIACIVHNRIAGLSDPSKRKLFHGYTIGINHILFDLKKCSEVLQMFVECDYIKKTSYFTEVKKDIYQIKEVLSNNT</sequence>